<dbReference type="RefSeq" id="XP_004347419.1">
    <property type="nucleotide sequence ID" value="XM_004347369.2"/>
</dbReference>
<dbReference type="InterPro" id="IPR035974">
    <property type="entry name" value="Rap/Ran-GAP_sf"/>
</dbReference>
<dbReference type="GO" id="GO:0005096">
    <property type="term" value="F:GTPase activator activity"/>
    <property type="evidence" value="ECO:0007669"/>
    <property type="project" value="UniProtKB-KW"/>
</dbReference>
<keyword evidence="1" id="KW-0343">GTPase activation</keyword>
<dbReference type="eggNOG" id="KOG3686">
    <property type="taxonomic scope" value="Eukaryota"/>
</dbReference>
<organism evidence="3 4">
    <name type="scientific">Capsaspora owczarzaki (strain ATCC 30864)</name>
    <dbReference type="NCBI Taxonomy" id="595528"/>
    <lineage>
        <taxon>Eukaryota</taxon>
        <taxon>Filasterea</taxon>
        <taxon>Capsaspora</taxon>
    </lineage>
</organism>
<accession>A0A0D2WRN9</accession>
<sequence length="367" mass="40617">MATLAKAVAPFWAEAAGSRSHTEGLPALDDTQCDSERFLEWQKTHFGDGKGGAPSAQGSNGTVLVGPKTLDQVAVVSQIQLSTGGYEGLLRTAKGYTLNRVEASAVSNPWYRRWFGLGPAPLAVTNALFPQTANLSLLPPVGQGLAEALVKLDETQVHRTFKFGVLYRAEGQTTEEEMFNNDNGSPAYDEFLGLLGDRITLNGWKRFRGDLDVKTDTTGRESVFTEWRGYQIMFHVATLLPKMKNDRQQVERKRHLGNDIVIIVFQDTKQPYSSDTVVSHQNHVVVVVSPENDQFYHVEVLAKNGVTPFRPELPSTFLIPRSAASKDYLLNKLVNGERASYGAEGFESRVQRVRESLIKNLVTSFLA</sequence>
<dbReference type="PROSITE" id="PS50085">
    <property type="entry name" value="RAPGAP"/>
    <property type="match status" value="1"/>
</dbReference>
<dbReference type="PhylomeDB" id="A0A0D2WRN9"/>
<dbReference type="InParanoid" id="A0A0D2WRN9"/>
<dbReference type="GO" id="GO:0051056">
    <property type="term" value="P:regulation of small GTPase mediated signal transduction"/>
    <property type="evidence" value="ECO:0007669"/>
    <property type="project" value="InterPro"/>
</dbReference>
<evidence type="ECO:0000313" key="4">
    <source>
        <dbReference type="Proteomes" id="UP000008743"/>
    </source>
</evidence>
<dbReference type="Gene3D" id="3.40.50.11210">
    <property type="entry name" value="Rap/Ran-GAP"/>
    <property type="match status" value="1"/>
</dbReference>
<dbReference type="InterPro" id="IPR050989">
    <property type="entry name" value="Rap1_Ran_GAP"/>
</dbReference>
<dbReference type="AlphaFoldDB" id="A0A0D2WRN9"/>
<reference evidence="4" key="1">
    <citation type="submission" date="2011-02" db="EMBL/GenBank/DDBJ databases">
        <title>The Genome Sequence of Capsaspora owczarzaki ATCC 30864.</title>
        <authorList>
            <person name="Russ C."/>
            <person name="Cuomo C."/>
            <person name="Burger G."/>
            <person name="Gray M.W."/>
            <person name="Holland P.W.H."/>
            <person name="King N."/>
            <person name="Lang F.B.F."/>
            <person name="Roger A.J."/>
            <person name="Ruiz-Trillo I."/>
            <person name="Young S.K."/>
            <person name="Zeng Q."/>
            <person name="Gargeya S."/>
            <person name="Alvarado L."/>
            <person name="Berlin A."/>
            <person name="Chapman S.B."/>
            <person name="Chen Z."/>
            <person name="Freedman E."/>
            <person name="Gellesch M."/>
            <person name="Goldberg J."/>
            <person name="Griggs A."/>
            <person name="Gujja S."/>
            <person name="Heilman E."/>
            <person name="Heiman D."/>
            <person name="Howarth C."/>
            <person name="Mehta T."/>
            <person name="Neiman D."/>
            <person name="Pearson M."/>
            <person name="Roberts A."/>
            <person name="Saif S."/>
            <person name="Shea T."/>
            <person name="Shenoy N."/>
            <person name="Sisk P."/>
            <person name="Stolte C."/>
            <person name="Sykes S."/>
            <person name="White J."/>
            <person name="Yandava C."/>
            <person name="Haas B."/>
            <person name="Nusbaum C."/>
            <person name="Birren B."/>
        </authorList>
    </citation>
    <scope>NUCLEOTIDE SEQUENCE</scope>
    <source>
        <strain evidence="4">ATCC 30864</strain>
    </source>
</reference>
<keyword evidence="4" id="KW-1185">Reference proteome</keyword>
<feature type="domain" description="Rap-GAP" evidence="2">
    <location>
        <begin position="149"/>
        <end position="361"/>
    </location>
</feature>
<name>A0A0D2WRN9_CAPO3</name>
<evidence type="ECO:0000313" key="3">
    <source>
        <dbReference type="EMBL" id="KJE93963.1"/>
    </source>
</evidence>
<dbReference type="Pfam" id="PF02145">
    <property type="entry name" value="Rap_GAP"/>
    <property type="match status" value="1"/>
</dbReference>
<evidence type="ECO:0000259" key="2">
    <source>
        <dbReference type="PROSITE" id="PS50085"/>
    </source>
</evidence>
<dbReference type="InterPro" id="IPR000331">
    <property type="entry name" value="Rap/Ran_GAP_dom"/>
</dbReference>
<dbReference type="EMBL" id="KE346366">
    <property type="protein sequence ID" value="KJE93963.1"/>
    <property type="molecule type" value="Genomic_DNA"/>
</dbReference>
<dbReference type="FunFam" id="3.40.50.11210:FF:000001">
    <property type="entry name" value="Ral GTPase-activating protein subunit alpha-1 isoform 1"/>
    <property type="match status" value="1"/>
</dbReference>
<dbReference type="PANTHER" id="PTHR15711:SF65">
    <property type="entry name" value="RAPGAP_RANGAP DOMAIN-CONTAINING PROTEIN"/>
    <property type="match status" value="1"/>
</dbReference>
<dbReference type="OrthoDB" id="2499658at2759"/>
<dbReference type="PANTHER" id="PTHR15711">
    <property type="entry name" value="RAP GTPASE-ACTIVATING PROTEIN"/>
    <property type="match status" value="1"/>
</dbReference>
<dbReference type="SUPFAM" id="SSF111347">
    <property type="entry name" value="Rap/Ran-GAP"/>
    <property type="match status" value="1"/>
</dbReference>
<dbReference type="Proteomes" id="UP000008743">
    <property type="component" value="Unassembled WGS sequence"/>
</dbReference>
<gene>
    <name evidence="3" type="ORF">CAOG_004672</name>
</gene>
<dbReference type="OMA" id="NNNEVMY"/>
<protein>
    <recommendedName>
        <fullName evidence="2">Rap-GAP domain-containing protein</fullName>
    </recommendedName>
</protein>
<proteinExistence type="predicted"/>
<dbReference type="STRING" id="595528.A0A0D2WRN9"/>
<evidence type="ECO:0000256" key="1">
    <source>
        <dbReference type="ARBA" id="ARBA00022468"/>
    </source>
</evidence>